<evidence type="ECO:0000259" key="1">
    <source>
        <dbReference type="PROSITE" id="PS51819"/>
    </source>
</evidence>
<keyword evidence="3" id="KW-1185">Reference proteome</keyword>
<dbReference type="Proteomes" id="UP001209854">
    <property type="component" value="Unassembled WGS sequence"/>
</dbReference>
<protein>
    <submittedName>
        <fullName evidence="2">VOC family protein</fullName>
    </submittedName>
</protein>
<sequence>MNRDVGLTHIALTSKNIDASVQFYGEYANMRVVHERGIEPESTHVVWLSDQTRPFVIVLIESNHPAPALGPFAHLGVGCESRETLDKLCDRARKANILVREPVDSGYPAGYWAFIKDPDGHNLELSYGQEVGLAVTNA</sequence>
<dbReference type="Gene3D" id="3.10.180.10">
    <property type="entry name" value="2,3-Dihydroxybiphenyl 1,2-Dioxygenase, domain 1"/>
    <property type="match status" value="1"/>
</dbReference>
<gene>
    <name evidence="2" type="ORF">NX722_00320</name>
</gene>
<dbReference type="InterPro" id="IPR029068">
    <property type="entry name" value="Glyas_Bleomycin-R_OHBP_Dase"/>
</dbReference>
<name>A0ABT3MP28_9GAMM</name>
<comment type="caution">
    <text evidence="2">The sequence shown here is derived from an EMBL/GenBank/DDBJ whole genome shotgun (WGS) entry which is preliminary data.</text>
</comment>
<dbReference type="PANTHER" id="PTHR36113:SF3">
    <property type="entry name" value="SLL5075 PROTEIN"/>
    <property type="match status" value="1"/>
</dbReference>
<dbReference type="InterPro" id="IPR051332">
    <property type="entry name" value="Fosfomycin_Res_Enzymes"/>
</dbReference>
<dbReference type="PANTHER" id="PTHR36113">
    <property type="entry name" value="LYASE, PUTATIVE-RELATED-RELATED"/>
    <property type="match status" value="1"/>
</dbReference>
<dbReference type="RefSeq" id="WP_262566198.1">
    <property type="nucleotide sequence ID" value="NZ_JAPFCC010000001.1"/>
</dbReference>
<dbReference type="Pfam" id="PF00903">
    <property type="entry name" value="Glyoxalase"/>
    <property type="match status" value="1"/>
</dbReference>
<accession>A0ABT3MP28</accession>
<organism evidence="2 3">
    <name type="scientific">Endozoicomonas gorgoniicola</name>
    <dbReference type="NCBI Taxonomy" id="1234144"/>
    <lineage>
        <taxon>Bacteria</taxon>
        <taxon>Pseudomonadati</taxon>
        <taxon>Pseudomonadota</taxon>
        <taxon>Gammaproteobacteria</taxon>
        <taxon>Oceanospirillales</taxon>
        <taxon>Endozoicomonadaceae</taxon>
        <taxon>Endozoicomonas</taxon>
    </lineage>
</organism>
<evidence type="ECO:0000313" key="2">
    <source>
        <dbReference type="EMBL" id="MCW7551126.1"/>
    </source>
</evidence>
<proteinExistence type="predicted"/>
<reference evidence="2 3" key="1">
    <citation type="submission" date="2022-10" db="EMBL/GenBank/DDBJ databases">
        <title>High-quality genome sequences of two octocoral-associated bacteria, Endozoicomonas euniceicola EF212 and Endozoicomonas gorgoniicola PS125.</title>
        <authorList>
            <person name="Chiou Y.-J."/>
            <person name="Chen Y.-H."/>
        </authorList>
    </citation>
    <scope>NUCLEOTIDE SEQUENCE [LARGE SCALE GENOMIC DNA]</scope>
    <source>
        <strain evidence="2 3">PS125</strain>
    </source>
</reference>
<dbReference type="CDD" id="cd06587">
    <property type="entry name" value="VOC"/>
    <property type="match status" value="1"/>
</dbReference>
<dbReference type="SUPFAM" id="SSF54593">
    <property type="entry name" value="Glyoxalase/Bleomycin resistance protein/Dihydroxybiphenyl dioxygenase"/>
    <property type="match status" value="1"/>
</dbReference>
<feature type="domain" description="VOC" evidence="1">
    <location>
        <begin position="6"/>
        <end position="128"/>
    </location>
</feature>
<dbReference type="InterPro" id="IPR004360">
    <property type="entry name" value="Glyas_Fos-R_dOase_dom"/>
</dbReference>
<dbReference type="InterPro" id="IPR037523">
    <property type="entry name" value="VOC_core"/>
</dbReference>
<evidence type="ECO:0000313" key="3">
    <source>
        <dbReference type="Proteomes" id="UP001209854"/>
    </source>
</evidence>
<dbReference type="PROSITE" id="PS51819">
    <property type="entry name" value="VOC"/>
    <property type="match status" value="1"/>
</dbReference>
<dbReference type="EMBL" id="JAPFCC010000001">
    <property type="protein sequence ID" value="MCW7551126.1"/>
    <property type="molecule type" value="Genomic_DNA"/>
</dbReference>